<feature type="region of interest" description="Disordered" evidence="2">
    <location>
        <begin position="1"/>
        <end position="20"/>
    </location>
</feature>
<proteinExistence type="predicted"/>
<dbReference type="OrthoDB" id="45365at2759"/>
<dbReference type="Pfam" id="PF10539">
    <property type="entry name" value="Dev_Cell_Death"/>
    <property type="match status" value="1"/>
</dbReference>
<dbReference type="InterPro" id="IPR015915">
    <property type="entry name" value="Kelch-typ_b-propeller"/>
</dbReference>
<feature type="compositionally biased region" description="Polar residues" evidence="2">
    <location>
        <begin position="1"/>
        <end position="11"/>
    </location>
</feature>
<evidence type="ECO:0000313" key="7">
    <source>
        <dbReference type="Proteomes" id="UP000639772"/>
    </source>
</evidence>
<dbReference type="Proteomes" id="UP000639772">
    <property type="component" value="Chromosome 10"/>
</dbReference>
<dbReference type="GO" id="GO:0034976">
    <property type="term" value="P:response to endoplasmic reticulum stress"/>
    <property type="evidence" value="ECO:0007669"/>
    <property type="project" value="InterPro"/>
</dbReference>
<feature type="domain" description="DCD" evidence="3">
    <location>
        <begin position="29"/>
        <end position="162"/>
    </location>
</feature>
<dbReference type="SMART" id="SM00767">
    <property type="entry name" value="DCD"/>
    <property type="match status" value="1"/>
</dbReference>
<dbReference type="Gene3D" id="2.120.10.80">
    <property type="entry name" value="Kelch-type beta propeller"/>
    <property type="match status" value="2"/>
</dbReference>
<evidence type="ECO:0000313" key="5">
    <source>
        <dbReference type="EMBL" id="KAG0465033.1"/>
    </source>
</evidence>
<dbReference type="EMBL" id="JADCNL010000010">
    <property type="protein sequence ID" value="KAG0463637.1"/>
    <property type="molecule type" value="Genomic_DNA"/>
</dbReference>
<dbReference type="SUPFAM" id="SSF117281">
    <property type="entry name" value="Kelch motif"/>
    <property type="match status" value="1"/>
</dbReference>
<reference evidence="6 7" key="1">
    <citation type="journal article" date="2020" name="Nat. Food">
        <title>A phased Vanilla planifolia genome enables genetic improvement of flavour and production.</title>
        <authorList>
            <person name="Hasing T."/>
            <person name="Tang H."/>
            <person name="Brym M."/>
            <person name="Khazi F."/>
            <person name="Huang T."/>
            <person name="Chambers A.H."/>
        </authorList>
    </citation>
    <scope>NUCLEOTIDE SEQUENCE [LARGE SCALE GENOMIC DNA]</scope>
    <source>
        <tissue evidence="5">Leaf</tissue>
    </source>
</reference>
<dbReference type="PANTHER" id="PTHR46034">
    <property type="match status" value="1"/>
</dbReference>
<name>A0A835Q9U7_VANPL</name>
<evidence type="ECO:0000256" key="2">
    <source>
        <dbReference type="SAM" id="MobiDB-lite"/>
    </source>
</evidence>
<protein>
    <recommendedName>
        <fullName evidence="3">DCD domain-containing protein</fullName>
    </recommendedName>
</protein>
<dbReference type="Proteomes" id="UP000636800">
    <property type="component" value="Chromosome 10"/>
</dbReference>
<evidence type="ECO:0000313" key="6">
    <source>
        <dbReference type="Proteomes" id="UP000636800"/>
    </source>
</evidence>
<dbReference type="PROSITE" id="PS51222">
    <property type="entry name" value="DCD"/>
    <property type="match status" value="1"/>
</dbReference>
<organism evidence="5 7">
    <name type="scientific">Vanilla planifolia</name>
    <name type="common">Vanilla</name>
    <dbReference type="NCBI Taxonomy" id="51239"/>
    <lineage>
        <taxon>Eukaryota</taxon>
        <taxon>Viridiplantae</taxon>
        <taxon>Streptophyta</taxon>
        <taxon>Embryophyta</taxon>
        <taxon>Tracheophyta</taxon>
        <taxon>Spermatophyta</taxon>
        <taxon>Magnoliopsida</taxon>
        <taxon>Liliopsida</taxon>
        <taxon>Asparagales</taxon>
        <taxon>Orchidaceae</taxon>
        <taxon>Vanilloideae</taxon>
        <taxon>Vanilleae</taxon>
        <taxon>Vanilla</taxon>
    </lineage>
</organism>
<dbReference type="InterPro" id="IPR006652">
    <property type="entry name" value="Kelch_1"/>
</dbReference>
<evidence type="ECO:0000259" key="3">
    <source>
        <dbReference type="PROSITE" id="PS51222"/>
    </source>
</evidence>
<sequence length="769" mass="85784">MGTGRKTQTINVDRRNPASESVSRNLHKNYLGGVIFGCKNSTITECLSKQLFGLPAPHFSYVRNIGPGLPLFIFNYSDRKLHGIYESASHGQMNIDAYAWTDGGAERTDFPAQVRVRINVQCRPLDEKEFKKVIEDNYYTARHFWFELDHAQARRLMSLFKPIRPTHVPALISNSQTNNFPPLAASKWKEKKDKKVASSVYENKFAVLDWDSGTTDCGGSSDTSCRAIEDIDNKEPLSDWAKLAEGDLDGPDPGVCSNFGVHESLDRQPFEQEDYKIVLLKLKSFWENSKLNSSSCCIGDANNLCTQEDRHYHNEKSLDDSYTTLEKDEDVVPSKLYHGNIMLNSEPRAVPITEEHQMTEDYSDRNTNRKVGSVSNESCNFNKEETNPIFGYLCQEKDASSTHLCDGKAEVTKHMVEVIGELKMQIAKLEQQQAEYDKQIQHLSNLHKNSGRAIHLLSTRLRGLESKIGTSMLLDDHIDKFVEQYFVSEVIYLIGGYSGSAWLSTLESFSPSLDILKPLKSMSYVRSFSSAVTLNGVIYAIGGGDENSWLDSVECYDREHDEWTSCPPLIQEKGSLGAATLNGKIYAIGGGNGLDCFSEVEMFDPALGRWISWRSMLHKRFTATAAELNGALYAVGGYDGHGYLKSAERFDPRCMSWIKIPDMSTRRGCHSMAILQEKLYVMGGYNGDNMVSSVEIYDPRANAWITGESMNNDRGYAAAAALGDSLFVIGGVTNGADVLESIECYKGDGWDCSSLKGVGRRGYLSATVI</sequence>
<dbReference type="Pfam" id="PF01344">
    <property type="entry name" value="Kelch_1"/>
    <property type="match status" value="4"/>
</dbReference>
<dbReference type="InterPro" id="IPR013989">
    <property type="entry name" value="Dev_and_cell_death_domain"/>
</dbReference>
<comment type="caution">
    <text evidence="5">The sequence shown here is derived from an EMBL/GenBank/DDBJ whole genome shotgun (WGS) entry which is preliminary data.</text>
</comment>
<feature type="coiled-coil region" evidence="1">
    <location>
        <begin position="419"/>
        <end position="449"/>
    </location>
</feature>
<dbReference type="InterPro" id="IPR044832">
    <property type="entry name" value="NRP-like"/>
</dbReference>
<dbReference type="EMBL" id="JADCNM010000010">
    <property type="protein sequence ID" value="KAG0465033.1"/>
    <property type="molecule type" value="Genomic_DNA"/>
</dbReference>
<accession>A0A835Q9U7</accession>
<dbReference type="SMART" id="SM00612">
    <property type="entry name" value="Kelch"/>
    <property type="match status" value="5"/>
</dbReference>
<evidence type="ECO:0000256" key="1">
    <source>
        <dbReference type="SAM" id="Coils"/>
    </source>
</evidence>
<dbReference type="AlphaFoldDB" id="A0A835Q9U7"/>
<keyword evidence="6" id="KW-1185">Reference proteome</keyword>
<evidence type="ECO:0000313" key="4">
    <source>
        <dbReference type="EMBL" id="KAG0463637.1"/>
    </source>
</evidence>
<dbReference type="PANTHER" id="PTHR46034:SF7">
    <property type="entry name" value="INFLUENZA VIRUS NS1A-BINDING PROTEIN"/>
    <property type="match status" value="1"/>
</dbReference>
<gene>
    <name evidence="5" type="ORF">HPP92_019197</name>
    <name evidence="4" type="ORF">HPP92_019706</name>
</gene>
<keyword evidence="1" id="KW-0175">Coiled coil</keyword>